<dbReference type="PANTHER" id="PTHR43464:SF19">
    <property type="entry name" value="UBIQUINONE BIOSYNTHESIS O-METHYLTRANSFERASE, MITOCHONDRIAL"/>
    <property type="match status" value="1"/>
</dbReference>
<dbReference type="SUPFAM" id="SSF53335">
    <property type="entry name" value="S-adenosyl-L-methionine-dependent methyltransferases"/>
    <property type="match status" value="1"/>
</dbReference>
<feature type="domain" description="Methyltransferase type 11" evidence="4">
    <location>
        <begin position="56"/>
        <end position="152"/>
    </location>
</feature>
<dbReference type="Gene3D" id="3.40.50.150">
    <property type="entry name" value="Vaccinia Virus protein VP39"/>
    <property type="match status" value="1"/>
</dbReference>
<organism evidence="6">
    <name type="scientific">Thiothrix subterranea</name>
    <dbReference type="NCBI Taxonomy" id="2735563"/>
    <lineage>
        <taxon>Bacteria</taxon>
        <taxon>Pseudomonadati</taxon>
        <taxon>Pseudomonadota</taxon>
        <taxon>Gammaproteobacteria</taxon>
        <taxon>Thiotrichales</taxon>
        <taxon>Thiotrichaceae</taxon>
        <taxon>Thiothrix</taxon>
    </lineage>
</organism>
<keyword evidence="1 6" id="KW-0489">Methyltransferase</keyword>
<dbReference type="Pfam" id="PF08241">
    <property type="entry name" value="Methyltransf_11"/>
    <property type="match status" value="1"/>
</dbReference>
<gene>
    <name evidence="5" type="ORF">RCC75_04105</name>
    <name evidence="6" type="ORF">RCG00_14480</name>
</gene>
<dbReference type="Proteomes" id="UP001223336">
    <property type="component" value="Unassembled WGS sequence"/>
</dbReference>
<dbReference type="EC" id="2.1.-.-" evidence="6"/>
<accession>A0AA51MNS3</accession>
<evidence type="ECO:0000256" key="3">
    <source>
        <dbReference type="ARBA" id="ARBA00022691"/>
    </source>
</evidence>
<dbReference type="AlphaFoldDB" id="A0AA51MNS3"/>
<dbReference type="RefSeq" id="WP_308133847.1">
    <property type="nucleotide sequence ID" value="NZ_CP133197.1"/>
</dbReference>
<dbReference type="Proteomes" id="UP001229862">
    <property type="component" value="Chromosome"/>
</dbReference>
<evidence type="ECO:0000256" key="2">
    <source>
        <dbReference type="ARBA" id="ARBA00022679"/>
    </source>
</evidence>
<dbReference type="InterPro" id="IPR029063">
    <property type="entry name" value="SAM-dependent_MTases_sf"/>
</dbReference>
<dbReference type="CDD" id="cd02440">
    <property type="entry name" value="AdoMet_MTases"/>
    <property type="match status" value="1"/>
</dbReference>
<evidence type="ECO:0000313" key="7">
    <source>
        <dbReference type="Proteomes" id="UP001223336"/>
    </source>
</evidence>
<evidence type="ECO:0000313" key="5">
    <source>
        <dbReference type="EMBL" id="MDQ5767695.1"/>
    </source>
</evidence>
<dbReference type="InterPro" id="IPR013216">
    <property type="entry name" value="Methyltransf_11"/>
</dbReference>
<dbReference type="PANTHER" id="PTHR43464">
    <property type="entry name" value="METHYLTRANSFERASE"/>
    <property type="match status" value="1"/>
</dbReference>
<dbReference type="GO" id="GO:0008757">
    <property type="term" value="F:S-adenosylmethionine-dependent methyltransferase activity"/>
    <property type="evidence" value="ECO:0007669"/>
    <property type="project" value="InterPro"/>
</dbReference>
<proteinExistence type="predicted"/>
<dbReference type="GO" id="GO:0032259">
    <property type="term" value="P:methylation"/>
    <property type="evidence" value="ECO:0007669"/>
    <property type="project" value="UniProtKB-KW"/>
</dbReference>
<evidence type="ECO:0000256" key="1">
    <source>
        <dbReference type="ARBA" id="ARBA00022603"/>
    </source>
</evidence>
<dbReference type="EMBL" id="CP133217">
    <property type="protein sequence ID" value="WML85501.1"/>
    <property type="molecule type" value="Genomic_DNA"/>
</dbReference>
<keyword evidence="7" id="KW-1185">Reference proteome</keyword>
<name>A0AA51MNS3_9GAMM</name>
<evidence type="ECO:0000259" key="4">
    <source>
        <dbReference type="Pfam" id="PF08241"/>
    </source>
</evidence>
<keyword evidence="3" id="KW-0949">S-adenosyl-L-methionine</keyword>
<evidence type="ECO:0000313" key="6">
    <source>
        <dbReference type="EMBL" id="WML85501.1"/>
    </source>
</evidence>
<dbReference type="EMBL" id="JAVFKN010000003">
    <property type="protein sequence ID" value="MDQ5767695.1"/>
    <property type="molecule type" value="Genomic_DNA"/>
</dbReference>
<reference evidence="6 7" key="1">
    <citation type="submission" date="2023-08" db="EMBL/GenBank/DDBJ databases">
        <title>New molecular markers tilS and rpoB for phylogenetic and monitoring studies of the genus Thiothrix biodiversity.</title>
        <authorList>
            <person name="Ravin N.V."/>
            <person name="Smolyakov D."/>
            <person name="Markov N.D."/>
            <person name="Beletsky A.V."/>
            <person name="Mardanov A.V."/>
            <person name="Rudenko T.S."/>
            <person name="Grabovich M.Y."/>
        </authorList>
    </citation>
    <scope>NUCLEOTIDE SEQUENCE</scope>
    <source>
        <strain evidence="6">DNT52</strain>
        <strain evidence="5 7">H33</strain>
    </source>
</reference>
<protein>
    <submittedName>
        <fullName evidence="6">Class I SAM-dependent methyltransferase</fullName>
        <ecNumber evidence="6">2.1.-.-</ecNumber>
    </submittedName>
</protein>
<sequence length="228" mass="25488">MINWLHSKLHRPEKGWDPVDPVWAQQYAAAEWQMVDNALLDKLEAQLGGLQGKRILDMGAGAGQYSVALAQRGAHVTWHDISHTYQRIAQQKAAVAKVNLHWSLGYLEETQALQPASFDLIFNRICWYYCQNDKAFAKQLCGLLAPGGLLYIHAPNSQFHGDTLSTSAQWRTVLNAGMGIKIGHPMLPPRGIATLFADLPISKLEADYRDPRNDVIWVWKASDGSRTS</sequence>
<keyword evidence="2 6" id="KW-0808">Transferase</keyword>